<dbReference type="Pfam" id="PF02900">
    <property type="entry name" value="LigB"/>
    <property type="match status" value="1"/>
</dbReference>
<keyword evidence="7" id="KW-0223">Dioxygenase</keyword>
<reference evidence="7 8" key="1">
    <citation type="submission" date="2023-03" db="EMBL/GenBank/DDBJ databases">
        <title>Roseibium porphyridii sp. nov. and Roseibium rhodosorbium sp. nov. isolated from marine algae, Porphyridium cruentum and Rhodosorus marinus, respectively.</title>
        <authorList>
            <person name="Lee M.W."/>
            <person name="Choi B.J."/>
            <person name="Lee J.K."/>
            <person name="Choi D.G."/>
            <person name="Baek J.H."/>
            <person name="Bayburt H."/>
            <person name="Kim J.M."/>
            <person name="Han D.M."/>
            <person name="Kim K.H."/>
            <person name="Jeon C.O."/>
        </authorList>
    </citation>
    <scope>NUCLEOTIDE SEQUENCE [LARGE SCALE GENOMIC DNA]</scope>
    <source>
        <strain evidence="7 8">KMA01</strain>
    </source>
</reference>
<dbReference type="PANTHER" id="PTHR30096">
    <property type="entry name" value="4,5-DOPA DIOXYGENASE EXTRADIOL-LIKE PROTEIN"/>
    <property type="match status" value="1"/>
</dbReference>
<evidence type="ECO:0000313" key="7">
    <source>
        <dbReference type="EMBL" id="WFE90081.1"/>
    </source>
</evidence>
<evidence type="ECO:0000256" key="4">
    <source>
        <dbReference type="ARBA" id="ARBA00022833"/>
    </source>
</evidence>
<accession>A0ABY8F4C5</accession>
<keyword evidence="3" id="KW-0479">Metal-binding</keyword>
<dbReference type="SUPFAM" id="SSF53213">
    <property type="entry name" value="LigB-like"/>
    <property type="match status" value="1"/>
</dbReference>
<evidence type="ECO:0000313" key="8">
    <source>
        <dbReference type="Proteomes" id="UP001209803"/>
    </source>
</evidence>
<dbReference type="RefSeq" id="WP_265679949.1">
    <property type="nucleotide sequence ID" value="NZ_CP120863.1"/>
</dbReference>
<evidence type="ECO:0000256" key="2">
    <source>
        <dbReference type="ARBA" id="ARBA00007581"/>
    </source>
</evidence>
<comment type="similarity">
    <text evidence="2">Belongs to the DODA-type extradiol aromatic ring-opening dioxygenase family.</text>
</comment>
<dbReference type="EMBL" id="CP120863">
    <property type="protein sequence ID" value="WFE90081.1"/>
    <property type="molecule type" value="Genomic_DNA"/>
</dbReference>
<sequence>MNGASEMQEAKTPSVFFAHGAPTLALEDTAASRFLKSFADVTPTPEAIVILSAHWETPGLRLSAPGRLRTYHDFQGFPKALYDIDYPAIADEDQVDEVARLLENQGHDVILDSEWGLDHGAWVPLSLAYPEADIPVIALSLPFGSTPATLFKLGRDLAPLKTKGYLIVGSGSTTHNLRRISPQGSPAPDWVSGFDNWLDQGLEAGSIEYFEDLEAAPDFRKNHPTEEHLLPLFFAFGAGEPKTKPKLLHRSYEYGSISMSYFDFGT</sequence>
<dbReference type="GO" id="GO:0051213">
    <property type="term" value="F:dioxygenase activity"/>
    <property type="evidence" value="ECO:0007669"/>
    <property type="project" value="UniProtKB-KW"/>
</dbReference>
<dbReference type="Proteomes" id="UP001209803">
    <property type="component" value="Chromosome"/>
</dbReference>
<evidence type="ECO:0000259" key="6">
    <source>
        <dbReference type="Pfam" id="PF02900"/>
    </source>
</evidence>
<dbReference type="Gene3D" id="3.40.830.10">
    <property type="entry name" value="LigB-like"/>
    <property type="match status" value="1"/>
</dbReference>
<dbReference type="PANTHER" id="PTHR30096:SF0">
    <property type="entry name" value="4,5-DOPA DIOXYGENASE EXTRADIOL-LIKE PROTEIN"/>
    <property type="match status" value="1"/>
</dbReference>
<dbReference type="InterPro" id="IPR014436">
    <property type="entry name" value="Extradiol_dOase_DODA"/>
</dbReference>
<gene>
    <name evidence="7" type="ORF">K1718_01665</name>
</gene>
<keyword evidence="5" id="KW-0560">Oxidoreductase</keyword>
<dbReference type="InterPro" id="IPR004183">
    <property type="entry name" value="Xdiol_dOase_suB"/>
</dbReference>
<evidence type="ECO:0000256" key="3">
    <source>
        <dbReference type="ARBA" id="ARBA00022723"/>
    </source>
</evidence>
<keyword evidence="4" id="KW-0862">Zinc</keyword>
<dbReference type="CDD" id="cd07363">
    <property type="entry name" value="45_DOPA_Dioxygenase"/>
    <property type="match status" value="1"/>
</dbReference>
<keyword evidence="8" id="KW-1185">Reference proteome</keyword>
<organism evidence="7 8">
    <name type="scientific">Roseibium porphyridii</name>
    <dbReference type="NCBI Taxonomy" id="2866279"/>
    <lineage>
        <taxon>Bacteria</taxon>
        <taxon>Pseudomonadati</taxon>
        <taxon>Pseudomonadota</taxon>
        <taxon>Alphaproteobacteria</taxon>
        <taxon>Hyphomicrobiales</taxon>
        <taxon>Stappiaceae</taxon>
        <taxon>Roseibium</taxon>
    </lineage>
</organism>
<dbReference type="PIRSF" id="PIRSF006157">
    <property type="entry name" value="Doxgns_DODA"/>
    <property type="match status" value="1"/>
</dbReference>
<evidence type="ECO:0000256" key="1">
    <source>
        <dbReference type="ARBA" id="ARBA00001947"/>
    </source>
</evidence>
<proteinExistence type="inferred from homology"/>
<name>A0ABY8F4C5_9HYPH</name>
<feature type="domain" description="Extradiol ring-cleavage dioxygenase class III enzyme subunit B" evidence="6">
    <location>
        <begin position="43"/>
        <end position="258"/>
    </location>
</feature>
<protein>
    <submittedName>
        <fullName evidence="7">Class III extradiol ring-cleavage dioxygenase</fullName>
    </submittedName>
</protein>
<evidence type="ECO:0000256" key="5">
    <source>
        <dbReference type="ARBA" id="ARBA00023002"/>
    </source>
</evidence>
<comment type="cofactor">
    <cofactor evidence="1">
        <name>Zn(2+)</name>
        <dbReference type="ChEBI" id="CHEBI:29105"/>
    </cofactor>
</comment>